<dbReference type="Pfam" id="PF01568">
    <property type="entry name" value="Molydop_binding"/>
    <property type="match status" value="1"/>
</dbReference>
<dbReference type="Pfam" id="PF00384">
    <property type="entry name" value="Molybdopterin"/>
    <property type="match status" value="1"/>
</dbReference>
<dbReference type="GO" id="GO:0046872">
    <property type="term" value="F:metal ion binding"/>
    <property type="evidence" value="ECO:0007669"/>
    <property type="project" value="UniProtKB-KW"/>
</dbReference>
<comment type="caution">
    <text evidence="9">The sequence shown here is derived from an EMBL/GenBank/DDBJ whole genome shotgun (WGS) entry which is preliminary data.</text>
</comment>
<dbReference type="InterPro" id="IPR050612">
    <property type="entry name" value="Prok_Mopterin_Oxidored"/>
</dbReference>
<evidence type="ECO:0000313" key="9">
    <source>
        <dbReference type="EMBL" id="GFH02331.1"/>
    </source>
</evidence>
<comment type="cofactor">
    <cofactor evidence="1">
        <name>Mo-bis(molybdopterin guanine dinucleotide)</name>
        <dbReference type="ChEBI" id="CHEBI:60539"/>
    </cofactor>
</comment>
<dbReference type="GO" id="GO:0043546">
    <property type="term" value="F:molybdopterin cofactor binding"/>
    <property type="evidence" value="ECO:0007669"/>
    <property type="project" value="InterPro"/>
</dbReference>
<gene>
    <name evidence="9" type="ORF">MHIP_28140</name>
</gene>
<keyword evidence="6" id="KW-0408">Iron</keyword>
<keyword evidence="4" id="KW-0479">Metal-binding</keyword>
<dbReference type="Gene3D" id="3.40.50.740">
    <property type="match status" value="1"/>
</dbReference>
<organism evidence="9 10">
    <name type="scientific">Mycolicibacterium hippocampi</name>
    <dbReference type="NCBI Taxonomy" id="659824"/>
    <lineage>
        <taxon>Bacteria</taxon>
        <taxon>Bacillati</taxon>
        <taxon>Actinomycetota</taxon>
        <taxon>Actinomycetes</taxon>
        <taxon>Mycobacteriales</taxon>
        <taxon>Mycobacteriaceae</taxon>
        <taxon>Mycolicibacterium</taxon>
    </lineage>
</organism>
<dbReference type="Gene3D" id="3.40.228.10">
    <property type="entry name" value="Dimethylsulfoxide Reductase, domain 2"/>
    <property type="match status" value="1"/>
</dbReference>
<keyword evidence="5" id="KW-0560">Oxidoreductase</keyword>
<reference evidence="9 10" key="1">
    <citation type="journal article" date="2019" name="Emerg. Microbes Infect.">
        <title>Comprehensive subspecies identification of 175 nontuberculous mycobacteria species based on 7547 genomic profiles.</title>
        <authorList>
            <person name="Matsumoto Y."/>
            <person name="Kinjo T."/>
            <person name="Motooka D."/>
            <person name="Nabeya D."/>
            <person name="Jung N."/>
            <person name="Uechi K."/>
            <person name="Horii T."/>
            <person name="Iida T."/>
            <person name="Fujita J."/>
            <person name="Nakamura S."/>
        </authorList>
    </citation>
    <scope>NUCLEOTIDE SEQUENCE [LARGE SCALE GENOMIC DNA]</scope>
    <source>
        <strain evidence="9 10">JCM 30996</strain>
    </source>
</reference>
<feature type="domain" description="4Fe-4S Mo/W bis-MGD-type" evidence="8">
    <location>
        <begin position="5"/>
        <end position="61"/>
    </location>
</feature>
<dbReference type="Gene3D" id="2.40.40.20">
    <property type="match status" value="1"/>
</dbReference>
<dbReference type="Pfam" id="PF04879">
    <property type="entry name" value="Molybdop_Fe4S4"/>
    <property type="match status" value="1"/>
</dbReference>
<dbReference type="InterPro" id="IPR006656">
    <property type="entry name" value="Mopterin_OxRdtase"/>
</dbReference>
<proteinExistence type="inferred from homology"/>
<name>A0A7I9ZMR9_9MYCO</name>
<dbReference type="EMBL" id="BLLB01000002">
    <property type="protein sequence ID" value="GFH02331.1"/>
    <property type="molecule type" value="Genomic_DNA"/>
</dbReference>
<evidence type="ECO:0000256" key="6">
    <source>
        <dbReference type="ARBA" id="ARBA00023004"/>
    </source>
</evidence>
<dbReference type="PROSITE" id="PS00932">
    <property type="entry name" value="MOLYBDOPTERIN_PROK_3"/>
    <property type="match status" value="1"/>
</dbReference>
<dbReference type="RefSeq" id="WP_163889191.1">
    <property type="nucleotide sequence ID" value="NZ_BLLB01000002.1"/>
</dbReference>
<dbReference type="GO" id="GO:0016491">
    <property type="term" value="F:oxidoreductase activity"/>
    <property type="evidence" value="ECO:0007669"/>
    <property type="project" value="UniProtKB-KW"/>
</dbReference>
<dbReference type="SUPFAM" id="SSF50692">
    <property type="entry name" value="ADC-like"/>
    <property type="match status" value="1"/>
</dbReference>
<dbReference type="InterPro" id="IPR009010">
    <property type="entry name" value="Asp_de-COase-like_dom_sf"/>
</dbReference>
<dbReference type="SUPFAM" id="SSF53706">
    <property type="entry name" value="Formate dehydrogenase/DMSO reductase, domains 1-3"/>
    <property type="match status" value="1"/>
</dbReference>
<comment type="similarity">
    <text evidence="2">Belongs to the prokaryotic molybdopterin-containing oxidoreductase family.</text>
</comment>
<dbReference type="SMART" id="SM00926">
    <property type="entry name" value="Molybdop_Fe4S4"/>
    <property type="match status" value="1"/>
</dbReference>
<dbReference type="AlphaFoldDB" id="A0A7I9ZMR9"/>
<evidence type="ECO:0000313" key="10">
    <source>
        <dbReference type="Proteomes" id="UP000465304"/>
    </source>
</evidence>
<dbReference type="Proteomes" id="UP000465304">
    <property type="component" value="Unassembled WGS sequence"/>
</dbReference>
<dbReference type="InterPro" id="IPR006963">
    <property type="entry name" value="Mopterin_OxRdtase_4Fe-4S_dom"/>
</dbReference>
<dbReference type="InterPro" id="IPR006657">
    <property type="entry name" value="MoPterin_dinucl-bd_dom"/>
</dbReference>
<keyword evidence="10" id="KW-1185">Reference proteome</keyword>
<evidence type="ECO:0000256" key="4">
    <source>
        <dbReference type="ARBA" id="ARBA00022723"/>
    </source>
</evidence>
<evidence type="ECO:0000256" key="3">
    <source>
        <dbReference type="ARBA" id="ARBA00022505"/>
    </source>
</evidence>
<keyword evidence="3" id="KW-0500">Molybdenum</keyword>
<evidence type="ECO:0000256" key="5">
    <source>
        <dbReference type="ARBA" id="ARBA00023002"/>
    </source>
</evidence>
<dbReference type="PROSITE" id="PS51669">
    <property type="entry name" value="4FE4S_MOW_BIS_MGD"/>
    <property type="match status" value="1"/>
</dbReference>
<dbReference type="GO" id="GO:0051536">
    <property type="term" value="F:iron-sulfur cluster binding"/>
    <property type="evidence" value="ECO:0007669"/>
    <property type="project" value="UniProtKB-KW"/>
</dbReference>
<accession>A0A7I9ZMR9</accession>
<dbReference type="InterPro" id="IPR006655">
    <property type="entry name" value="Mopterin_OxRdtase_prok_CS"/>
</dbReference>
<protein>
    <submittedName>
        <fullName evidence="9">Formate dehydrogenase</fullName>
    </submittedName>
</protein>
<dbReference type="PANTHER" id="PTHR43742:SF6">
    <property type="entry name" value="OXIDOREDUCTASE YYAE-RELATED"/>
    <property type="match status" value="1"/>
</dbReference>
<evidence type="ECO:0000259" key="8">
    <source>
        <dbReference type="PROSITE" id="PS51669"/>
    </source>
</evidence>
<keyword evidence="7" id="KW-0411">Iron-sulfur</keyword>
<dbReference type="PANTHER" id="PTHR43742">
    <property type="entry name" value="TRIMETHYLAMINE-N-OXIDE REDUCTASE"/>
    <property type="match status" value="1"/>
</dbReference>
<sequence>MADKIEHKVTFCRICEPLCGMIATVEDGRLVALRPDKRHPLSAGFACQKGIAFTEVVNDPDRVTVPLRRTADGFEEVSWDEAMADIASRLSSILRERGSGAVGWYFGNPGAFSYSHVLAALAFVKGLGRRSHFFTASSQDTNSRLMASQLLYGTPTSVPIPDLHRTDLLVVMGANPVVSHGSFLTAPRIKDLMHDILKRNGRVVVVDPRRSETASQFEWCGIVPDTDSHLLLSLLQVMFAEELVDTSRLMSYAEGLDWLRCLAEPFTPEATQPHTGIDPGAVRGLARDLATTPRAAIYGRLGTCAGRYGTLTSYLIDVVNLVAGNLDVAGGSVFGSLDLPGQRWVNMALGAVLRRTYRRRRSRIGGFPSLIGSEPAALMAKEVCTPGERQMRALFISAGNPVLSVPNGNELESALGSLELSVALDFYLTETTSQCDYILPVTTMYERDDFPLTFQAFQATPFRQATEAVVAPIGQARPEWVIVGELMRRLSGRVTAFKVLSATGRLLTRVGLQASPRLLADGIIRSTAGGNLFGLRRGGLTFARLTDRHPHGSVIAPNLSTGVLKKSISYPRGRIRLVHDEIAEQVAMLSRNHHPDGYPLRMIGMREPRSENSWMHNSPLLMRGERTHHGLMHVDDAAEMNIGDGDEVRVSSPFGQITVPVAVTKDIVPGVIAVPHGWGHKGTGGWRLANRAGGANVNQLTSSDPADVESLSGMAWLTGVPVRIDTL</sequence>
<dbReference type="Gene3D" id="2.20.25.90">
    <property type="entry name" value="ADC-like domains"/>
    <property type="match status" value="1"/>
</dbReference>
<evidence type="ECO:0000256" key="7">
    <source>
        <dbReference type="ARBA" id="ARBA00023014"/>
    </source>
</evidence>
<evidence type="ECO:0000256" key="2">
    <source>
        <dbReference type="ARBA" id="ARBA00010312"/>
    </source>
</evidence>
<evidence type="ECO:0000256" key="1">
    <source>
        <dbReference type="ARBA" id="ARBA00001942"/>
    </source>
</evidence>